<evidence type="ECO:0000313" key="3">
    <source>
        <dbReference type="Proteomes" id="UP000518266"/>
    </source>
</evidence>
<dbReference type="EMBL" id="JAAKFY010000015">
    <property type="protein sequence ID" value="KAF3845612.1"/>
    <property type="molecule type" value="Genomic_DNA"/>
</dbReference>
<feature type="compositionally biased region" description="Polar residues" evidence="1">
    <location>
        <begin position="180"/>
        <end position="195"/>
    </location>
</feature>
<dbReference type="Proteomes" id="UP000518266">
    <property type="component" value="Unassembled WGS sequence"/>
</dbReference>
<accession>A0A7J5Y833</accession>
<proteinExistence type="predicted"/>
<feature type="compositionally biased region" description="Pro residues" evidence="1">
    <location>
        <begin position="216"/>
        <end position="230"/>
    </location>
</feature>
<feature type="region of interest" description="Disordered" evidence="1">
    <location>
        <begin position="143"/>
        <end position="298"/>
    </location>
</feature>
<feature type="compositionally biased region" description="Pro residues" evidence="1">
    <location>
        <begin position="255"/>
        <end position="278"/>
    </location>
</feature>
<comment type="caution">
    <text evidence="2">The sequence shown here is derived from an EMBL/GenBank/DDBJ whole genome shotgun (WGS) entry which is preliminary data.</text>
</comment>
<evidence type="ECO:0000256" key="1">
    <source>
        <dbReference type="SAM" id="MobiDB-lite"/>
    </source>
</evidence>
<keyword evidence="3" id="KW-1185">Reference proteome</keyword>
<protein>
    <submittedName>
        <fullName evidence="2">Uncharacterized protein</fullName>
    </submittedName>
</protein>
<organism evidence="2 3">
    <name type="scientific">Dissostichus mawsoni</name>
    <name type="common">Antarctic cod</name>
    <dbReference type="NCBI Taxonomy" id="36200"/>
    <lineage>
        <taxon>Eukaryota</taxon>
        <taxon>Metazoa</taxon>
        <taxon>Chordata</taxon>
        <taxon>Craniata</taxon>
        <taxon>Vertebrata</taxon>
        <taxon>Euteleostomi</taxon>
        <taxon>Actinopterygii</taxon>
        <taxon>Neopterygii</taxon>
        <taxon>Teleostei</taxon>
        <taxon>Neoteleostei</taxon>
        <taxon>Acanthomorphata</taxon>
        <taxon>Eupercaria</taxon>
        <taxon>Perciformes</taxon>
        <taxon>Notothenioidei</taxon>
        <taxon>Nototheniidae</taxon>
        <taxon>Dissostichus</taxon>
    </lineage>
</organism>
<dbReference type="AlphaFoldDB" id="A0A7J5Y833"/>
<feature type="region of interest" description="Disordered" evidence="1">
    <location>
        <begin position="16"/>
        <end position="37"/>
    </location>
</feature>
<feature type="compositionally biased region" description="Low complexity" evidence="1">
    <location>
        <begin position="143"/>
        <end position="158"/>
    </location>
</feature>
<feature type="compositionally biased region" description="Polar residues" evidence="1">
    <location>
        <begin position="236"/>
        <end position="247"/>
    </location>
</feature>
<name>A0A7J5Y833_DISMA</name>
<feature type="compositionally biased region" description="Pro residues" evidence="1">
    <location>
        <begin position="166"/>
        <end position="178"/>
    </location>
</feature>
<dbReference type="PRINTS" id="PR01217">
    <property type="entry name" value="PRICHEXTENSN"/>
</dbReference>
<evidence type="ECO:0000313" key="2">
    <source>
        <dbReference type="EMBL" id="KAF3845612.1"/>
    </source>
</evidence>
<feature type="compositionally biased region" description="Polar residues" evidence="1">
    <location>
        <begin position="289"/>
        <end position="298"/>
    </location>
</feature>
<gene>
    <name evidence="2" type="ORF">F7725_008775</name>
</gene>
<sequence length="298" mass="32439">MRRDRRDAVLKVPQMMESSRTLPTKAKMNSATTPLSSQSTYSLLSAADTSRDRTVYVNSAFTEDETLNQHLEKSMRQLTLGDVSLTVKRPPPYQWDTSTTEEFWLTPEQTMLGPPPGAHKPPPLIISQAQHLDMSRLPFVLTTKPPSSQTTSTLTFPSGYQISLSPFPPPHSAPPPPNEVGSQLGVTSGLSSQPRQLIVLPSPSDVPRGQCLWKPPAAPREPPPLEPVPLPASHARPSSTSLPTKTHQILEKPILSPPPPSGPPPPPPLPPPPPPTELPPSKSTAEDLGTTSWSRRRR</sequence>
<reference evidence="2 3" key="1">
    <citation type="submission" date="2020-03" db="EMBL/GenBank/DDBJ databases">
        <title>Dissostichus mawsoni Genome sequencing and assembly.</title>
        <authorList>
            <person name="Park H."/>
        </authorList>
    </citation>
    <scope>NUCLEOTIDE SEQUENCE [LARGE SCALE GENOMIC DNA]</scope>
    <source>
        <strain evidence="2">DM0001</strain>
        <tissue evidence="2">Muscle</tissue>
    </source>
</reference>